<dbReference type="InterPro" id="IPR036277">
    <property type="entry name" value="SMC_hinge_sf"/>
</dbReference>
<keyword evidence="3" id="KW-0547">Nucleotide-binding</keyword>
<evidence type="ECO:0000256" key="5">
    <source>
        <dbReference type="ARBA" id="ARBA00023054"/>
    </source>
</evidence>
<proteinExistence type="inferred from homology"/>
<dbReference type="WBParaSite" id="SPAL_0000541100.1">
    <property type="protein sequence ID" value="SPAL_0000541100.1"/>
    <property type="gene ID" value="SPAL_0000541100"/>
</dbReference>
<evidence type="ECO:0000313" key="13">
    <source>
        <dbReference type="WBParaSite" id="SPAL_0000541100.1"/>
    </source>
</evidence>
<evidence type="ECO:0000256" key="6">
    <source>
        <dbReference type="ARBA" id="ARBA00023067"/>
    </source>
</evidence>
<feature type="compositionally biased region" description="Polar residues" evidence="10">
    <location>
        <begin position="76"/>
        <end position="95"/>
    </location>
</feature>
<protein>
    <recommendedName>
        <fullName evidence="8">Structural maintenance of chromosomes protein</fullName>
    </recommendedName>
</protein>
<evidence type="ECO:0000256" key="4">
    <source>
        <dbReference type="ARBA" id="ARBA00022840"/>
    </source>
</evidence>
<dbReference type="PANTHER" id="PTHR18937">
    <property type="entry name" value="STRUCTURAL MAINTENANCE OF CHROMOSOMES SMC FAMILY MEMBER"/>
    <property type="match status" value="1"/>
</dbReference>
<dbReference type="STRING" id="174720.A0A0N5BHH1"/>
<feature type="coiled-coil region" evidence="9">
    <location>
        <begin position="1025"/>
        <end position="1083"/>
    </location>
</feature>
<dbReference type="Gene3D" id="3.40.50.300">
    <property type="entry name" value="P-loop containing nucleotide triphosphate hydrolases"/>
    <property type="match status" value="2"/>
</dbReference>
<comment type="subcellular location">
    <subcellularLocation>
        <location evidence="1 8">Nucleus</location>
    </subcellularLocation>
</comment>
<dbReference type="InterPro" id="IPR027417">
    <property type="entry name" value="P-loop_NTPase"/>
</dbReference>
<keyword evidence="7 8" id="KW-0539">Nucleus</keyword>
<keyword evidence="6" id="KW-0226">DNA condensation</keyword>
<name>A0A0N5BHH1_STREA</name>
<dbReference type="SUPFAM" id="SSF75553">
    <property type="entry name" value="Smc hinge domain"/>
    <property type="match status" value="1"/>
</dbReference>
<evidence type="ECO:0000256" key="7">
    <source>
        <dbReference type="ARBA" id="ARBA00023242"/>
    </source>
</evidence>
<evidence type="ECO:0000313" key="12">
    <source>
        <dbReference type="Proteomes" id="UP000046392"/>
    </source>
</evidence>
<evidence type="ECO:0000256" key="1">
    <source>
        <dbReference type="ARBA" id="ARBA00004123"/>
    </source>
</evidence>
<evidence type="ECO:0000256" key="10">
    <source>
        <dbReference type="SAM" id="MobiDB-lite"/>
    </source>
</evidence>
<keyword evidence="4" id="KW-0067">ATP-binding</keyword>
<dbReference type="Pfam" id="PF02463">
    <property type="entry name" value="SMC_N"/>
    <property type="match status" value="1"/>
</dbReference>
<dbReference type="Pfam" id="PF06470">
    <property type="entry name" value="SMC_hinge"/>
    <property type="match status" value="1"/>
</dbReference>
<dbReference type="SMART" id="SM00968">
    <property type="entry name" value="SMC_hinge"/>
    <property type="match status" value="1"/>
</dbReference>
<dbReference type="GO" id="GO:0005634">
    <property type="term" value="C:nucleus"/>
    <property type="evidence" value="ECO:0007669"/>
    <property type="project" value="UniProtKB-SubCell"/>
</dbReference>
<evidence type="ECO:0000256" key="3">
    <source>
        <dbReference type="ARBA" id="ARBA00022741"/>
    </source>
</evidence>
<dbReference type="Proteomes" id="UP000046392">
    <property type="component" value="Unplaced"/>
</dbReference>
<feature type="compositionally biased region" description="Polar residues" evidence="10">
    <location>
        <begin position="30"/>
        <end position="46"/>
    </location>
</feature>
<feature type="coiled-coil region" evidence="9">
    <location>
        <begin position="406"/>
        <end position="482"/>
    </location>
</feature>
<sequence>MDIEEDSQDIGDDLMDTSETHQDDYWRLLPTQTDSELIDNGDSQEIGSDFMDTSEIHQDDGSDQLPPQPDGELTDNMDSPNGVVSNNLDSQTQSDGNEDNDHRNIPTVTTLNGVGNQNVEESDNLQVHQIDSITLEAYLNLLDLEIPDGIVKTSEAKGLQGRLVIDVIELENFKSYYGVKKIGPLSHGLSCVIGPNGSGKSNIFDCILFVFDYAVKKCRARKASEFIHTSSRVTCTFAKVTIHFKRIINMNGVCFDVPDSSFSVGRKITSDNKSFFYRNGATIGRDDLKTLLKHHGLGLDHDRFLILQGEVESISMLKPKAEKEDEDSLLGLLDDIIGTTRYKEPIEKVNNAISELHMKVATINAKLRDSERFKLLLDEKTRKCITESRIRNGISDLRFQKYYIYKMKAEEQCSKYQRQLEVCQDSINQLSQKITELEREVKVIEDEQANAKNELQKLQTEIEKVKELLRASEMELHKITRDISKTDELLRSKVLRNENLHKEIVKFGELSNKVVKEKEESQRKLREYDVLEEEYATTKKDAEELFEAEKSKWASEFDSKQEKVVVMKDEINNLVNDKMKLEIRMSQLTSPRTIIEEQIRNTESSIAKIISSNTSNLERKEQLSRTTQETETEIYNLTREIQSYEKMIEEQAGILQAKTEEFNDLTGKYENLVDQENLTPSSDIHKFLNSLNYSGFIGRLGDLASVDKKYDVALSTLGGGSLEMFVVGKVEDAQYLVEQLKRNKKGRGTFMCINEMNNKYGDVSINKVASYPGTTRALDLLQNMSPEYFTCFYHVFKDSVVVDSIDSASQFTSQSTGYYPRTVTLDGSVFESSGKIVGGGRPLSGLIGEKKYSNVYKDDNLKADLRYKLEKSRREVNALQESFDKLKKDKMKAENELRLKQSFLDDTVKVQQRNIEIALSGGHKRLKTSQNTLAELKVDLSKVEIDMGAYNKLAGEIKPLEAEIKKKEQKLQKSEIEFNKVKAKIDELYNNILEIPSQNFEGCMAEKKACEYDIKDCDKKIAIYSKRSQHKVNELEKNEKEINEMRENYMTLQEQEKLSTENKNKLTTELQTLTRMMNEVNEMLNLQTGIHEKKMSIIDLKNELSKKDAMLKNDKVMFENCKARISSLEERIRNSKYVFYNFMDRLPSDLLEYKDDEQFYSKRIDEAEKIFMETLDSEIESHESLMVEVPIMPLTDGEIEGLLNKEEEIEVKLKVLREFSSNSLDDDVVKKYLQQQKVYNSNLSISTQVNKVYEALKQKHSTWICQRIKEFDTGFRAIARSVKNAYRSITLGGDAELSYYDMFDPYNLGILYNIRPPSKGWSQLENLSGGEKTIASLALIFGLHEYNPTPLYIMDEVDAALDIRNVAIIGLHIKEKTANAQFIVVSLRKEMYELADDCICIWKVGDYTATGSKDMGNVNSGLSGYIDSGELVSNMETRENFESIRRLLMDPI</sequence>
<keyword evidence="12" id="KW-1185">Reference proteome</keyword>
<reference evidence="13" key="1">
    <citation type="submission" date="2017-02" db="UniProtKB">
        <authorList>
            <consortium name="WormBaseParasite"/>
        </authorList>
    </citation>
    <scope>IDENTIFICATION</scope>
</reference>
<feature type="compositionally biased region" description="Acidic residues" evidence="10">
    <location>
        <begin position="1"/>
        <end position="16"/>
    </location>
</feature>
<evidence type="ECO:0000256" key="8">
    <source>
        <dbReference type="PIRNR" id="PIRNR005719"/>
    </source>
</evidence>
<keyword evidence="5 9" id="KW-0175">Coiled coil</keyword>
<feature type="coiled-coil region" evidence="9">
    <location>
        <begin position="862"/>
        <end position="896"/>
    </location>
</feature>
<evidence type="ECO:0000256" key="9">
    <source>
        <dbReference type="SAM" id="Coils"/>
    </source>
</evidence>
<dbReference type="Gene3D" id="1.20.1060.20">
    <property type="match status" value="1"/>
</dbReference>
<evidence type="ECO:0000259" key="11">
    <source>
        <dbReference type="SMART" id="SM00968"/>
    </source>
</evidence>
<feature type="coiled-coil region" evidence="9">
    <location>
        <begin position="926"/>
        <end position="991"/>
    </location>
</feature>
<dbReference type="PANTHER" id="PTHR18937:SF172">
    <property type="entry name" value="STRUCTURAL MAINTENANCE OF CHROMOSOMES PROTEIN"/>
    <property type="match status" value="1"/>
</dbReference>
<feature type="coiled-coil region" evidence="9">
    <location>
        <begin position="514"/>
        <end position="584"/>
    </location>
</feature>
<feature type="region of interest" description="Disordered" evidence="10">
    <location>
        <begin position="1"/>
        <end position="104"/>
    </location>
</feature>
<dbReference type="InterPro" id="IPR024704">
    <property type="entry name" value="SMC"/>
</dbReference>
<dbReference type="InterPro" id="IPR010935">
    <property type="entry name" value="SMC_hinge"/>
</dbReference>
<dbReference type="Gene3D" id="3.30.70.1620">
    <property type="match status" value="1"/>
</dbReference>
<dbReference type="GO" id="GO:0007076">
    <property type="term" value="P:mitotic chromosome condensation"/>
    <property type="evidence" value="ECO:0007669"/>
    <property type="project" value="TreeGrafter"/>
</dbReference>
<organism evidence="12 13">
    <name type="scientific">Strongyloides papillosus</name>
    <name type="common">Intestinal threadworm</name>
    <dbReference type="NCBI Taxonomy" id="174720"/>
    <lineage>
        <taxon>Eukaryota</taxon>
        <taxon>Metazoa</taxon>
        <taxon>Ecdysozoa</taxon>
        <taxon>Nematoda</taxon>
        <taxon>Chromadorea</taxon>
        <taxon>Rhabditida</taxon>
        <taxon>Tylenchina</taxon>
        <taxon>Panagrolaimomorpha</taxon>
        <taxon>Strongyloidoidea</taxon>
        <taxon>Strongyloididae</taxon>
        <taxon>Strongyloides</taxon>
    </lineage>
</organism>
<dbReference type="GO" id="GO:0000796">
    <property type="term" value="C:condensin complex"/>
    <property type="evidence" value="ECO:0007669"/>
    <property type="project" value="TreeGrafter"/>
</dbReference>
<dbReference type="GO" id="GO:0016887">
    <property type="term" value="F:ATP hydrolysis activity"/>
    <property type="evidence" value="ECO:0007669"/>
    <property type="project" value="InterPro"/>
</dbReference>
<feature type="coiled-coil region" evidence="9">
    <location>
        <begin position="620"/>
        <end position="675"/>
    </location>
</feature>
<dbReference type="GO" id="GO:0005524">
    <property type="term" value="F:ATP binding"/>
    <property type="evidence" value="ECO:0007669"/>
    <property type="project" value="UniProtKB-KW"/>
</dbReference>
<accession>A0A0N5BHH1</accession>
<feature type="domain" description="SMC hinge" evidence="11">
    <location>
        <begin position="694"/>
        <end position="812"/>
    </location>
</feature>
<dbReference type="InterPro" id="IPR003395">
    <property type="entry name" value="RecF/RecN/SMC_N"/>
</dbReference>
<evidence type="ECO:0000256" key="2">
    <source>
        <dbReference type="ARBA" id="ARBA00006005"/>
    </source>
</evidence>
<comment type="similarity">
    <text evidence="2">Belongs to the SMC family. SMC4 subfamily.</text>
</comment>
<dbReference type="PIRSF" id="PIRSF005719">
    <property type="entry name" value="SMC"/>
    <property type="match status" value="1"/>
</dbReference>
<dbReference type="SUPFAM" id="SSF52540">
    <property type="entry name" value="P-loop containing nucleoside triphosphate hydrolases"/>
    <property type="match status" value="1"/>
</dbReference>